<name>A0A0G0JI24_9BACT</name>
<feature type="transmembrane region" description="Helical" evidence="1">
    <location>
        <begin position="12"/>
        <end position="34"/>
    </location>
</feature>
<sequence>MNLTQTAQLTKITLTIFSIIFVIGISGWGSYQYWYYQYYLPNKPAVIIPPEVKFGILSKPLLPQTNISPSNYSYSIDTETGSFPEDIPNLVKVFFVPQLGTTLLAPNKARNLADSLGFSEGPQIISSTIYKFSDQKGGELTIDLESSNLDFQRKVATDSAKFSELPDEETLKKEFRSFLKDKNLLNNFLDEGEIRIQYDKNTPQESTTAYISIWPEDIDNLPVVTTRFTSALINATAIKIEGEEKFSSLEYIFWEPDQQNSSTYPIKSVTQAFEDLKKGDGVIIVEPEVKRVSISSAYLAYFQPDIYISYMQPVFVFEGENFAAVVPAITSDYLE</sequence>
<keyword evidence="1" id="KW-1133">Transmembrane helix</keyword>
<evidence type="ECO:0000313" key="2">
    <source>
        <dbReference type="EMBL" id="KKQ67363.1"/>
    </source>
</evidence>
<dbReference type="EMBL" id="LBUP01000001">
    <property type="protein sequence ID" value="KKQ67363.1"/>
    <property type="molecule type" value="Genomic_DNA"/>
</dbReference>
<organism evidence="2 3">
    <name type="scientific">Candidatus Daviesbacteria bacterium GW2011_GWA2_38_24</name>
    <dbReference type="NCBI Taxonomy" id="1618422"/>
    <lineage>
        <taxon>Bacteria</taxon>
        <taxon>Candidatus Daviesiibacteriota</taxon>
    </lineage>
</organism>
<comment type="caution">
    <text evidence="2">The sequence shown here is derived from an EMBL/GenBank/DDBJ whole genome shotgun (WGS) entry which is preliminary data.</text>
</comment>
<keyword evidence="1" id="KW-0472">Membrane</keyword>
<reference evidence="2 3" key="1">
    <citation type="journal article" date="2015" name="Nature">
        <title>rRNA introns, odd ribosomes, and small enigmatic genomes across a large radiation of phyla.</title>
        <authorList>
            <person name="Brown C.T."/>
            <person name="Hug L.A."/>
            <person name="Thomas B.C."/>
            <person name="Sharon I."/>
            <person name="Castelle C.J."/>
            <person name="Singh A."/>
            <person name="Wilkins M.J."/>
            <person name="Williams K.H."/>
            <person name="Banfield J.F."/>
        </authorList>
    </citation>
    <scope>NUCLEOTIDE SEQUENCE [LARGE SCALE GENOMIC DNA]</scope>
</reference>
<evidence type="ECO:0000313" key="3">
    <source>
        <dbReference type="Proteomes" id="UP000034235"/>
    </source>
</evidence>
<accession>A0A0G0JI24</accession>
<protein>
    <recommendedName>
        <fullName evidence="4">Regulatory protein YycH domain-containing protein</fullName>
    </recommendedName>
</protein>
<dbReference type="Proteomes" id="UP000034235">
    <property type="component" value="Unassembled WGS sequence"/>
</dbReference>
<evidence type="ECO:0000256" key="1">
    <source>
        <dbReference type="SAM" id="Phobius"/>
    </source>
</evidence>
<gene>
    <name evidence="2" type="ORF">US86_C0001G0290</name>
</gene>
<dbReference type="AlphaFoldDB" id="A0A0G0JI24"/>
<evidence type="ECO:0008006" key="4">
    <source>
        <dbReference type="Google" id="ProtNLM"/>
    </source>
</evidence>
<proteinExistence type="predicted"/>
<keyword evidence="1" id="KW-0812">Transmembrane</keyword>